<reference evidence="5" key="1">
    <citation type="submission" date="2022-11" db="EMBL/GenBank/DDBJ databases">
        <authorList>
            <person name="Kikuchi T."/>
        </authorList>
    </citation>
    <scope>NUCLEOTIDE SEQUENCE</scope>
    <source>
        <strain evidence="5">PS1010</strain>
    </source>
</reference>
<dbReference type="InterPro" id="IPR014756">
    <property type="entry name" value="Ig_E-set"/>
</dbReference>
<dbReference type="InterPro" id="IPR050357">
    <property type="entry name" value="Arrestin_domain-protein"/>
</dbReference>
<dbReference type="GO" id="GO:0005737">
    <property type="term" value="C:cytoplasm"/>
    <property type="evidence" value="ECO:0007669"/>
    <property type="project" value="TreeGrafter"/>
</dbReference>
<dbReference type="InterPro" id="IPR011022">
    <property type="entry name" value="Arrestin_C-like"/>
</dbReference>
<evidence type="ECO:0008006" key="7">
    <source>
        <dbReference type="Google" id="ProtNLM"/>
    </source>
</evidence>
<protein>
    <recommendedName>
        <fullName evidence="7">Arrestin-like N-terminal domain-containing protein</fullName>
    </recommendedName>
</protein>
<accession>A0A9P1N0G1</accession>
<dbReference type="SUPFAM" id="SSF81296">
    <property type="entry name" value="E set domains"/>
    <property type="match status" value="1"/>
</dbReference>
<proteinExistence type="inferred from homology"/>
<name>A0A9P1N0G1_9PELO</name>
<evidence type="ECO:0000259" key="4">
    <source>
        <dbReference type="Pfam" id="PF02752"/>
    </source>
</evidence>
<keyword evidence="6" id="KW-1185">Reference proteome</keyword>
<sequence length="366" mass="41181">MLIFLLFLVFIPNIIHCDFDSDQIKYILDNKEEIYKPGDVVSGTLENHYEGDLEIKKIKIDFIGEIRSTNKTCETTDCELLASTIIPLFHETKEFAGKSSKSSKFSFKLPKNSPMSIENFGNWVRYYFNVTIMTNKGIELAPEKRIMVTGGLDLSKDRKYETPGSCKNSGKTISIQAEIAKNGFVSGEDFKVKLTIEAKQKSKIMLIGGSIFALKSAITKTGKNNKMKLTDKPLEISKNTRIFTNRQDTASGLYQGSQKTFGGAGKKDEIEFVIDHDVNAIIPSVPFGTIPIVFVNHVVNIVVELEHDDIFERVTCDIPITIGVVPTKGVTFKTKPVNMRSADGEEFFFDREIIEFYAKYPHIEKP</sequence>
<dbReference type="AlphaFoldDB" id="A0A9P1N0G1"/>
<feature type="signal peptide" evidence="2">
    <location>
        <begin position="1"/>
        <end position="17"/>
    </location>
</feature>
<comment type="similarity">
    <text evidence="1">Belongs to the arrestin family.</text>
</comment>
<feature type="domain" description="Arrestin-like N-terminal" evidence="3">
    <location>
        <begin position="27"/>
        <end position="154"/>
    </location>
</feature>
<dbReference type="Pfam" id="PF00339">
    <property type="entry name" value="Arrestin_N"/>
    <property type="match status" value="1"/>
</dbReference>
<feature type="chain" id="PRO_5040247156" description="Arrestin-like N-terminal domain-containing protein" evidence="2">
    <location>
        <begin position="18"/>
        <end position="366"/>
    </location>
</feature>
<evidence type="ECO:0000313" key="5">
    <source>
        <dbReference type="EMBL" id="CAI5443111.1"/>
    </source>
</evidence>
<comment type="caution">
    <text evidence="5">The sequence shown here is derived from an EMBL/GenBank/DDBJ whole genome shotgun (WGS) entry which is preliminary data.</text>
</comment>
<evidence type="ECO:0000313" key="6">
    <source>
        <dbReference type="Proteomes" id="UP001152747"/>
    </source>
</evidence>
<dbReference type="PANTHER" id="PTHR11188:SF176">
    <property type="entry name" value="ARRESTIN DOMAIN-CONTAINING PROTEIN 1"/>
    <property type="match status" value="1"/>
</dbReference>
<organism evidence="5 6">
    <name type="scientific">Caenorhabditis angaria</name>
    <dbReference type="NCBI Taxonomy" id="860376"/>
    <lineage>
        <taxon>Eukaryota</taxon>
        <taxon>Metazoa</taxon>
        <taxon>Ecdysozoa</taxon>
        <taxon>Nematoda</taxon>
        <taxon>Chromadorea</taxon>
        <taxon>Rhabditida</taxon>
        <taxon>Rhabditina</taxon>
        <taxon>Rhabditomorpha</taxon>
        <taxon>Rhabditoidea</taxon>
        <taxon>Rhabditidae</taxon>
        <taxon>Peloderinae</taxon>
        <taxon>Caenorhabditis</taxon>
    </lineage>
</organism>
<dbReference type="InterPro" id="IPR014752">
    <property type="entry name" value="Arrestin-like_C"/>
</dbReference>
<gene>
    <name evidence="5" type="ORF">CAMP_LOCUS5748</name>
</gene>
<evidence type="ECO:0000256" key="1">
    <source>
        <dbReference type="ARBA" id="ARBA00005298"/>
    </source>
</evidence>
<keyword evidence="2" id="KW-0732">Signal</keyword>
<dbReference type="PANTHER" id="PTHR11188">
    <property type="entry name" value="ARRESTIN DOMAIN CONTAINING PROTEIN"/>
    <property type="match status" value="1"/>
</dbReference>
<dbReference type="Gene3D" id="2.60.40.640">
    <property type="match status" value="2"/>
</dbReference>
<feature type="domain" description="Arrestin C-terminal-like" evidence="4">
    <location>
        <begin position="171"/>
        <end position="326"/>
    </location>
</feature>
<evidence type="ECO:0000256" key="2">
    <source>
        <dbReference type="SAM" id="SignalP"/>
    </source>
</evidence>
<evidence type="ECO:0000259" key="3">
    <source>
        <dbReference type="Pfam" id="PF00339"/>
    </source>
</evidence>
<dbReference type="EMBL" id="CANHGI010000002">
    <property type="protein sequence ID" value="CAI5443111.1"/>
    <property type="molecule type" value="Genomic_DNA"/>
</dbReference>
<dbReference type="InterPro" id="IPR011021">
    <property type="entry name" value="Arrestin-like_N"/>
</dbReference>
<dbReference type="OrthoDB" id="2333384at2759"/>
<dbReference type="GO" id="GO:0015031">
    <property type="term" value="P:protein transport"/>
    <property type="evidence" value="ECO:0007669"/>
    <property type="project" value="TreeGrafter"/>
</dbReference>
<dbReference type="Proteomes" id="UP001152747">
    <property type="component" value="Unassembled WGS sequence"/>
</dbReference>
<dbReference type="Pfam" id="PF02752">
    <property type="entry name" value="Arrestin_C"/>
    <property type="match status" value="1"/>
</dbReference>